<reference evidence="1 2" key="1">
    <citation type="submission" date="2019-10" db="EMBL/GenBank/DDBJ databases">
        <title>Glaciimonas soli sp. nov., a psychrophilic bacterium isolated from the forest soil of a high elevation mountain in Taiwan.</title>
        <authorList>
            <person name="Wang L.-T."/>
            <person name="Shieh W.Y."/>
        </authorList>
    </citation>
    <scope>NUCLEOTIDE SEQUENCE [LARGE SCALE GENOMIC DNA]</scope>
    <source>
        <strain evidence="1 2">GS1</strain>
    </source>
</reference>
<accession>A0A843YPG8</accession>
<dbReference type="EMBL" id="WINI01000006">
    <property type="protein sequence ID" value="MQR01385.1"/>
    <property type="molecule type" value="Genomic_DNA"/>
</dbReference>
<dbReference type="Proteomes" id="UP000451565">
    <property type="component" value="Unassembled WGS sequence"/>
</dbReference>
<keyword evidence="2" id="KW-1185">Reference proteome</keyword>
<dbReference type="RefSeq" id="WP_153235006.1">
    <property type="nucleotide sequence ID" value="NZ_WINI01000006.1"/>
</dbReference>
<protein>
    <recommendedName>
        <fullName evidence="3">Tetratricopeptide repeat protein</fullName>
    </recommendedName>
</protein>
<proteinExistence type="predicted"/>
<evidence type="ECO:0008006" key="3">
    <source>
        <dbReference type="Google" id="ProtNLM"/>
    </source>
</evidence>
<gene>
    <name evidence="1" type="ORF">GEV47_11930</name>
</gene>
<organism evidence="1 2">
    <name type="scientific">Glaciimonas soli</name>
    <dbReference type="NCBI Taxonomy" id="2590999"/>
    <lineage>
        <taxon>Bacteria</taxon>
        <taxon>Pseudomonadati</taxon>
        <taxon>Pseudomonadota</taxon>
        <taxon>Betaproteobacteria</taxon>
        <taxon>Burkholderiales</taxon>
        <taxon>Oxalobacteraceae</taxon>
        <taxon>Glaciimonas</taxon>
    </lineage>
</organism>
<comment type="caution">
    <text evidence="1">The sequence shown here is derived from an EMBL/GenBank/DDBJ whole genome shotgun (WGS) entry which is preliminary data.</text>
</comment>
<dbReference type="OrthoDB" id="9112178at2"/>
<evidence type="ECO:0000313" key="2">
    <source>
        <dbReference type="Proteomes" id="UP000451565"/>
    </source>
</evidence>
<sequence length="301" mass="33152">MSSKQLIDRLMQNHDDHPLEAAAALRSLNADDVLAEDIPRVAFLVNHVIGEKELKWNEAFILQQRFGRENRTPKVVRDIAVAATLSGNLLEAWTAESILRTDASATFSQASVAIRLGILQYIAPTSNANHISTELQVCLGEIQSWHDAGRLVGLMAGALNNVISYLMDNPGTADSDTTYRQAIAEGSFACRDLWVKAGTWVNHERAEYLIALVHNKLGIWDVACDAAKSGLAIIRANGEEDVDQAFFLLELGKALHRLGFQSDAEVARQEAFSLAKHFNEPGLDEWFAMRAKLTSLTTELA</sequence>
<dbReference type="AlphaFoldDB" id="A0A843YPG8"/>
<evidence type="ECO:0000313" key="1">
    <source>
        <dbReference type="EMBL" id="MQR01385.1"/>
    </source>
</evidence>
<name>A0A843YPG8_9BURK</name>